<comment type="caution">
    <text evidence="8">The sequence shown here is derived from an EMBL/GenBank/DDBJ whole genome shotgun (WGS) entry which is preliminary data.</text>
</comment>
<dbReference type="InterPro" id="IPR036576">
    <property type="entry name" value="WRKY_dom_sf"/>
</dbReference>
<keyword evidence="9" id="KW-1185">Reference proteome</keyword>
<accession>A0A8T3BXL5</accession>
<comment type="subcellular location">
    <subcellularLocation>
        <location evidence="1">Nucleus</location>
    </subcellularLocation>
</comment>
<protein>
    <recommendedName>
        <fullName evidence="7">WRKY domain-containing protein</fullName>
    </recommendedName>
</protein>
<dbReference type="GO" id="GO:0005634">
    <property type="term" value="C:nucleus"/>
    <property type="evidence" value="ECO:0007669"/>
    <property type="project" value="UniProtKB-SubCell"/>
</dbReference>
<name>A0A8T3BXL5_DENNO</name>
<dbReference type="PROSITE" id="PS50811">
    <property type="entry name" value="WRKY"/>
    <property type="match status" value="1"/>
</dbReference>
<proteinExistence type="predicted"/>
<keyword evidence="4" id="KW-0804">Transcription</keyword>
<dbReference type="SMART" id="SM00774">
    <property type="entry name" value="WRKY"/>
    <property type="match status" value="1"/>
</dbReference>
<evidence type="ECO:0000256" key="6">
    <source>
        <dbReference type="SAM" id="MobiDB-lite"/>
    </source>
</evidence>
<evidence type="ECO:0000259" key="7">
    <source>
        <dbReference type="PROSITE" id="PS50811"/>
    </source>
</evidence>
<dbReference type="InterPro" id="IPR044810">
    <property type="entry name" value="WRKY_plant"/>
</dbReference>
<feature type="compositionally biased region" description="Polar residues" evidence="6">
    <location>
        <begin position="247"/>
        <end position="262"/>
    </location>
</feature>
<dbReference type="SMR" id="A0A8T3BXL5"/>
<evidence type="ECO:0000256" key="1">
    <source>
        <dbReference type="ARBA" id="ARBA00004123"/>
    </source>
</evidence>
<dbReference type="Pfam" id="PF03106">
    <property type="entry name" value="WRKY"/>
    <property type="match status" value="1"/>
</dbReference>
<dbReference type="OrthoDB" id="1842836at2759"/>
<dbReference type="Proteomes" id="UP000829196">
    <property type="component" value="Unassembled WGS sequence"/>
</dbReference>
<evidence type="ECO:0000256" key="5">
    <source>
        <dbReference type="ARBA" id="ARBA00023242"/>
    </source>
</evidence>
<feature type="compositionally biased region" description="Basic and acidic residues" evidence="6">
    <location>
        <begin position="232"/>
        <end position="241"/>
    </location>
</feature>
<dbReference type="Gene3D" id="2.20.25.80">
    <property type="entry name" value="WRKY domain"/>
    <property type="match status" value="1"/>
</dbReference>
<keyword evidence="5" id="KW-0539">Nucleus</keyword>
<keyword evidence="3" id="KW-0238">DNA-binding</keyword>
<dbReference type="PANTHER" id="PTHR31221">
    <property type="entry name" value="WRKY TRANSCRIPTION FACTOR PROTEIN 1-RELATED"/>
    <property type="match status" value="1"/>
</dbReference>
<dbReference type="PANTHER" id="PTHR31221:SF17">
    <property type="entry name" value="WRKY TRANSCRIPTION FACTOR 13-RELATED"/>
    <property type="match status" value="1"/>
</dbReference>
<dbReference type="SUPFAM" id="SSF118290">
    <property type="entry name" value="WRKY DNA-binding domain"/>
    <property type="match status" value="1"/>
</dbReference>
<feature type="region of interest" description="Disordered" evidence="6">
    <location>
        <begin position="231"/>
        <end position="262"/>
    </location>
</feature>
<evidence type="ECO:0000256" key="2">
    <source>
        <dbReference type="ARBA" id="ARBA00023015"/>
    </source>
</evidence>
<evidence type="ECO:0000313" key="9">
    <source>
        <dbReference type="Proteomes" id="UP000829196"/>
    </source>
</evidence>
<dbReference type="GO" id="GO:0043565">
    <property type="term" value="F:sequence-specific DNA binding"/>
    <property type="evidence" value="ECO:0007669"/>
    <property type="project" value="InterPro"/>
</dbReference>
<evidence type="ECO:0000313" key="8">
    <source>
        <dbReference type="EMBL" id="KAI0522508.1"/>
    </source>
</evidence>
<dbReference type="FunFam" id="2.20.25.80:FF:000003">
    <property type="entry name" value="WRKY transcription factor 57"/>
    <property type="match status" value="1"/>
</dbReference>
<keyword evidence="2" id="KW-0805">Transcription regulation</keyword>
<dbReference type="EMBL" id="JAGYWB010000005">
    <property type="protein sequence ID" value="KAI0522508.1"/>
    <property type="molecule type" value="Genomic_DNA"/>
</dbReference>
<organism evidence="8 9">
    <name type="scientific">Dendrobium nobile</name>
    <name type="common">Orchid</name>
    <dbReference type="NCBI Taxonomy" id="94219"/>
    <lineage>
        <taxon>Eukaryota</taxon>
        <taxon>Viridiplantae</taxon>
        <taxon>Streptophyta</taxon>
        <taxon>Embryophyta</taxon>
        <taxon>Tracheophyta</taxon>
        <taxon>Spermatophyta</taxon>
        <taxon>Magnoliopsida</taxon>
        <taxon>Liliopsida</taxon>
        <taxon>Asparagales</taxon>
        <taxon>Orchidaceae</taxon>
        <taxon>Epidendroideae</taxon>
        <taxon>Malaxideae</taxon>
        <taxon>Dendrobiinae</taxon>
        <taxon>Dendrobium</taxon>
    </lineage>
</organism>
<sequence length="262" mass="29636">MLPSTAEISLREGLVESHEVPMDQTSHIRFSFQSSSLPPLTCHPLGIIQNTLFASSTDVGAEASSSSSPHLKEAALLSSVPLRAFEAASTLLRSTTNPCWSWSEETTRGPRATVDTQKNIGSMSDKSIHENLSNYTVNPKINRVGNNLSVGAMRMKKVKARRKVREPRFCFKTMSEVDVLDDGYKWRKYGQKVVKNTQHPRSYYRCTQDNCRVKKRVERLAEDPRMVITTYEGRHAHSPSHDEDDQSQPLSMRSQLSTSFFW</sequence>
<dbReference type="AlphaFoldDB" id="A0A8T3BXL5"/>
<dbReference type="GO" id="GO:0003700">
    <property type="term" value="F:DNA-binding transcription factor activity"/>
    <property type="evidence" value="ECO:0007669"/>
    <property type="project" value="InterPro"/>
</dbReference>
<reference evidence="8" key="1">
    <citation type="journal article" date="2022" name="Front. Genet.">
        <title>Chromosome-Scale Assembly of the Dendrobium nobile Genome Provides Insights Into the Molecular Mechanism of the Biosynthesis of the Medicinal Active Ingredient of Dendrobium.</title>
        <authorList>
            <person name="Xu Q."/>
            <person name="Niu S.-C."/>
            <person name="Li K.-L."/>
            <person name="Zheng P.-J."/>
            <person name="Zhang X.-J."/>
            <person name="Jia Y."/>
            <person name="Liu Y."/>
            <person name="Niu Y.-X."/>
            <person name="Yu L.-H."/>
            <person name="Chen D.-F."/>
            <person name="Zhang G.-Q."/>
        </authorList>
    </citation>
    <scope>NUCLEOTIDE SEQUENCE</scope>
    <source>
        <tissue evidence="8">Leaf</tissue>
    </source>
</reference>
<feature type="domain" description="WRKY" evidence="7">
    <location>
        <begin position="175"/>
        <end position="240"/>
    </location>
</feature>
<evidence type="ECO:0000256" key="3">
    <source>
        <dbReference type="ARBA" id="ARBA00023125"/>
    </source>
</evidence>
<evidence type="ECO:0000256" key="4">
    <source>
        <dbReference type="ARBA" id="ARBA00023163"/>
    </source>
</evidence>
<gene>
    <name evidence="8" type="ORF">KFK09_004887</name>
</gene>
<dbReference type="InterPro" id="IPR003657">
    <property type="entry name" value="WRKY_dom"/>
</dbReference>